<dbReference type="InterPro" id="IPR009057">
    <property type="entry name" value="Homeodomain-like_sf"/>
</dbReference>
<evidence type="ECO:0000256" key="3">
    <source>
        <dbReference type="ARBA" id="ARBA00023163"/>
    </source>
</evidence>
<gene>
    <name evidence="5" type="ORF">MMSR116_07850</name>
</gene>
<dbReference type="GO" id="GO:0043565">
    <property type="term" value="F:sequence-specific DNA binding"/>
    <property type="evidence" value="ECO:0007669"/>
    <property type="project" value="InterPro"/>
</dbReference>
<dbReference type="SMART" id="SM00342">
    <property type="entry name" value="HTH_ARAC"/>
    <property type="match status" value="1"/>
</dbReference>
<dbReference type="PROSITE" id="PS01124">
    <property type="entry name" value="HTH_ARAC_FAMILY_2"/>
    <property type="match status" value="1"/>
</dbReference>
<dbReference type="GO" id="GO:0003700">
    <property type="term" value="F:DNA-binding transcription factor activity"/>
    <property type="evidence" value="ECO:0007669"/>
    <property type="project" value="InterPro"/>
</dbReference>
<evidence type="ECO:0000313" key="5">
    <source>
        <dbReference type="EMBL" id="QGY01811.1"/>
    </source>
</evidence>
<dbReference type="Proteomes" id="UP000012488">
    <property type="component" value="Chromosome"/>
</dbReference>
<proteinExistence type="predicted"/>
<reference evidence="5 6" key="1">
    <citation type="journal article" date="2012" name="Genet. Mol. Biol.">
        <title>Analysis of 16S rRNA and mxaF genes revealing insights into Methylobacterium niche-specific plant association.</title>
        <authorList>
            <person name="Dourado M.N."/>
            <person name="Andreote F.D."/>
            <person name="Dini-Andreote F."/>
            <person name="Conti R."/>
            <person name="Araujo J.M."/>
            <person name="Araujo W.L."/>
        </authorList>
    </citation>
    <scope>NUCLEOTIDE SEQUENCE [LARGE SCALE GENOMIC DNA]</scope>
    <source>
        <strain evidence="5 6">SR1.6/6</strain>
    </source>
</reference>
<protein>
    <submittedName>
        <fullName evidence="5">Helix-turn-helix domain-containing protein</fullName>
    </submittedName>
</protein>
<feature type="domain" description="HTH araC/xylS-type" evidence="4">
    <location>
        <begin position="215"/>
        <end position="314"/>
    </location>
</feature>
<dbReference type="PANTHER" id="PTHR46796:SF6">
    <property type="entry name" value="ARAC SUBFAMILY"/>
    <property type="match status" value="1"/>
</dbReference>
<keyword evidence="1" id="KW-0805">Transcription regulation</keyword>
<sequence length="317" mass="34021">MSMRETVPVLIETTDDVKSSRAFDFWRSTALARVDAVQLAPDLGFAASRRVALSMHGAILHTLSNPVGVERTAHHARADGRDDIAVVVLLQGTGYLEQGNSGGLLSAGDVAFHTLDQAFSIGSRDTYEELRFQVPRAAFLAQIGSPQAFAGRRLRATALSGLFVGYLRSYMKAVAGLSQAEAGIATEGILHLLRALADAPGERPDEGLSVDAVRALALAHIERRLHDPDFGPESLPLALRVSRSRLYAAFTGDGGVAAKIREARLDRAYRRLVALPDGGRVASVMVSSGFTDAAAFSRAFRRRFGMAPRDLLGGRAR</sequence>
<evidence type="ECO:0000256" key="1">
    <source>
        <dbReference type="ARBA" id="ARBA00023015"/>
    </source>
</evidence>
<evidence type="ECO:0000256" key="2">
    <source>
        <dbReference type="ARBA" id="ARBA00023125"/>
    </source>
</evidence>
<evidence type="ECO:0000313" key="6">
    <source>
        <dbReference type="Proteomes" id="UP000012488"/>
    </source>
</evidence>
<keyword evidence="3" id="KW-0804">Transcription</keyword>
<dbReference type="Pfam" id="PF12833">
    <property type="entry name" value="HTH_18"/>
    <property type="match status" value="1"/>
</dbReference>
<dbReference type="InterPro" id="IPR018060">
    <property type="entry name" value="HTH_AraC"/>
</dbReference>
<evidence type="ECO:0000259" key="4">
    <source>
        <dbReference type="PROSITE" id="PS01124"/>
    </source>
</evidence>
<accession>A0A6B9FG55</accession>
<dbReference type="PANTHER" id="PTHR46796">
    <property type="entry name" value="HTH-TYPE TRANSCRIPTIONAL ACTIVATOR RHAS-RELATED"/>
    <property type="match status" value="1"/>
</dbReference>
<reference evidence="5 6" key="2">
    <citation type="journal article" date="2013" name="Genome Announc.">
        <title>Draft Genome Sequence of Methylobacterium mesophilicum Strain SR1.6/6, Isolated from Citrus sinensis.</title>
        <authorList>
            <person name="Marinho Almeida D."/>
            <person name="Dini-Andreote F."/>
            <person name="Camargo Neves A.A."/>
            <person name="Juca Ramos R.T."/>
            <person name="Andreote F.D."/>
            <person name="Carneiro A.R."/>
            <person name="Oliveira de Souza Lima A."/>
            <person name="Caracciolo Gomes de Sa P.H."/>
            <person name="Ribeiro Barbosa M.S."/>
            <person name="Araujo W.L."/>
            <person name="Silva A."/>
        </authorList>
    </citation>
    <scope>NUCLEOTIDE SEQUENCE [LARGE SCALE GENOMIC DNA]</scope>
    <source>
        <strain evidence="5 6">SR1.6/6</strain>
    </source>
</reference>
<dbReference type="SUPFAM" id="SSF46689">
    <property type="entry name" value="Homeodomain-like"/>
    <property type="match status" value="1"/>
</dbReference>
<dbReference type="InterPro" id="IPR050204">
    <property type="entry name" value="AraC_XylS_family_regulators"/>
</dbReference>
<dbReference type="KEGG" id="mmes:MMSR116_07850"/>
<dbReference type="OrthoDB" id="7904253at2"/>
<name>A0A6B9FG55_9HYPH</name>
<keyword evidence="2" id="KW-0238">DNA-binding</keyword>
<dbReference type="AlphaFoldDB" id="A0A6B9FG55"/>
<dbReference type="EMBL" id="CP043538">
    <property type="protein sequence ID" value="QGY01811.1"/>
    <property type="molecule type" value="Genomic_DNA"/>
</dbReference>
<dbReference type="Gene3D" id="1.10.10.60">
    <property type="entry name" value="Homeodomain-like"/>
    <property type="match status" value="1"/>
</dbReference>
<organism evidence="5 6">
    <name type="scientific">Methylobacterium mesophilicum SR1.6/6</name>
    <dbReference type="NCBI Taxonomy" id="908290"/>
    <lineage>
        <taxon>Bacteria</taxon>
        <taxon>Pseudomonadati</taxon>
        <taxon>Pseudomonadota</taxon>
        <taxon>Alphaproteobacteria</taxon>
        <taxon>Hyphomicrobiales</taxon>
        <taxon>Methylobacteriaceae</taxon>
        <taxon>Methylobacterium</taxon>
    </lineage>
</organism>